<proteinExistence type="predicted"/>
<dbReference type="Proteomes" id="UP000558688">
    <property type="component" value="Unassembled WGS sequence"/>
</dbReference>
<comment type="caution">
    <text evidence="1">The sequence shown here is derived from an EMBL/GenBank/DDBJ whole genome shotgun (WGS) entry which is preliminary data.</text>
</comment>
<evidence type="ECO:0000313" key="2">
    <source>
        <dbReference type="Proteomes" id="UP000558688"/>
    </source>
</evidence>
<gene>
    <name evidence="1" type="ORF">FOXYS1_11858</name>
</gene>
<sequence length="335" mass="36877">MSWIPETRNAIRHHLQTTAGIANPSPKAKSLIMALTLLTCIFELMIDASGYGAILALESLPVQVITFLYTGPPLSQFDICLLAGYQYLQAALSLVRDQDSFLAGIQFREPAPRSELSQNLDITAAHHLSHLLILLARCNARSIQCLKQARHVVQARFPNGFKSASLQETLGTPLLDFGKSVFENAFELLELVGRIFPNPVVDPIDPEGFNSALIAFYHSVVISVARLFTDTLWGSVGKPPAADEMPHLESHALTALAILERKLVSVGAESLFYLPLMPVIALEIRQLDDKRHVIKILNDIASIGFIVAGTYKTDIQLAWDLTDNQSTDLHLENSC</sequence>
<organism evidence="1 2">
    <name type="scientific">Fusarium oxysporum</name>
    <name type="common">Fusarium vascular wilt</name>
    <dbReference type="NCBI Taxonomy" id="5507"/>
    <lineage>
        <taxon>Eukaryota</taxon>
        <taxon>Fungi</taxon>
        <taxon>Dikarya</taxon>
        <taxon>Ascomycota</taxon>
        <taxon>Pezizomycotina</taxon>
        <taxon>Sordariomycetes</taxon>
        <taxon>Hypocreomycetidae</taxon>
        <taxon>Hypocreales</taxon>
        <taxon>Nectriaceae</taxon>
        <taxon>Fusarium</taxon>
        <taxon>Fusarium oxysporum species complex</taxon>
    </lineage>
</organism>
<name>A0A8H5A4W2_FUSOX</name>
<protein>
    <submittedName>
        <fullName evidence="1">Uncharacterized protein</fullName>
    </submittedName>
</protein>
<accession>A0A8H5A4W2</accession>
<dbReference type="AlphaFoldDB" id="A0A8H5A4W2"/>
<dbReference type="EMBL" id="JAAFOW010002235">
    <property type="protein sequence ID" value="KAF5257611.1"/>
    <property type="molecule type" value="Genomic_DNA"/>
</dbReference>
<reference evidence="1" key="1">
    <citation type="submission" date="2020-02" db="EMBL/GenBank/DDBJ databases">
        <title>Identification and distribution of gene clusters putatively required for synthesis of sphingolipid metabolism inhibitors in phylogenetically diverse species of the filamentous fungus Fusarium.</title>
        <authorList>
            <person name="Kim H.-S."/>
            <person name="Busman M."/>
            <person name="Brown D.W."/>
            <person name="Divon H."/>
            <person name="Uhlig S."/>
            <person name="Proctor R.H."/>
        </authorList>
    </citation>
    <scope>NUCLEOTIDE SEQUENCE [LARGE SCALE GENOMIC DNA]</scope>
    <source>
        <strain evidence="1">NRRL 39464</strain>
    </source>
</reference>
<evidence type="ECO:0000313" key="1">
    <source>
        <dbReference type="EMBL" id="KAF5257611.1"/>
    </source>
</evidence>